<dbReference type="OrthoDB" id="6183437at2"/>
<organism evidence="1 2">
    <name type="scientific">Halovibrio salipaludis</name>
    <dbReference type="NCBI Taxonomy" id="2032626"/>
    <lineage>
        <taxon>Bacteria</taxon>
        <taxon>Pseudomonadati</taxon>
        <taxon>Pseudomonadota</taxon>
        <taxon>Gammaproteobacteria</taxon>
        <taxon>Oceanospirillales</taxon>
        <taxon>Halomonadaceae</taxon>
        <taxon>Halovibrio</taxon>
    </lineage>
</organism>
<dbReference type="RefSeq" id="WP_095616530.1">
    <property type="nucleotide sequence ID" value="NZ_NSKD01000001.1"/>
</dbReference>
<comment type="caution">
    <text evidence="1">The sequence shown here is derived from an EMBL/GenBank/DDBJ whole genome shotgun (WGS) entry which is preliminary data.</text>
</comment>
<reference evidence="1 2" key="1">
    <citation type="submission" date="2017-08" db="EMBL/GenBank/DDBJ databases">
        <title>Halovibrio sewagensis sp. nov., isolated from wastewater of high salinity.</title>
        <authorList>
            <person name="Dong X."/>
            <person name="Zhang G."/>
        </authorList>
    </citation>
    <scope>NUCLEOTIDE SEQUENCE [LARGE SCALE GENOMIC DNA]</scope>
    <source>
        <strain evidence="1 2">YL5-2</strain>
    </source>
</reference>
<dbReference type="Proteomes" id="UP000218896">
    <property type="component" value="Unassembled WGS sequence"/>
</dbReference>
<gene>
    <name evidence="1" type="ORF">CK501_04670</name>
</gene>
<name>A0A2A2FAH2_9GAMM</name>
<evidence type="ECO:0000313" key="1">
    <source>
        <dbReference type="EMBL" id="PAU82436.1"/>
    </source>
</evidence>
<dbReference type="AlphaFoldDB" id="A0A2A2FAH2"/>
<protein>
    <recommendedName>
        <fullName evidence="3">DUF4156 domain-containing protein</fullName>
    </recommendedName>
</protein>
<keyword evidence="2" id="KW-1185">Reference proteome</keyword>
<evidence type="ECO:0008006" key="3">
    <source>
        <dbReference type="Google" id="ProtNLM"/>
    </source>
</evidence>
<accession>A0A2A2FAH2</accession>
<evidence type="ECO:0000313" key="2">
    <source>
        <dbReference type="Proteomes" id="UP000218896"/>
    </source>
</evidence>
<dbReference type="PROSITE" id="PS51257">
    <property type="entry name" value="PROKAR_LIPOPROTEIN"/>
    <property type="match status" value="1"/>
</dbReference>
<proteinExistence type="predicted"/>
<sequence>MGIARQLTALIAATGLLAGCAASVSPEAARIVEAHPSEVKGCEPLGSVYGSSSGFHWSEGEAMAAARNRALESAAKRDATHVVWQHDEGSITPEVSGTAYRCAR</sequence>
<dbReference type="EMBL" id="NSKD01000001">
    <property type="protein sequence ID" value="PAU82436.1"/>
    <property type="molecule type" value="Genomic_DNA"/>
</dbReference>